<dbReference type="eggNOG" id="COG2840">
    <property type="taxonomic scope" value="Bacteria"/>
</dbReference>
<dbReference type="Proteomes" id="UP000054075">
    <property type="component" value="Unassembled WGS sequence"/>
</dbReference>
<keyword evidence="3" id="KW-1185">Reference proteome</keyword>
<dbReference type="Gene3D" id="3.30.1370.110">
    <property type="match status" value="1"/>
</dbReference>
<dbReference type="OrthoDB" id="9808881at2"/>
<reference evidence="2" key="2">
    <citation type="submission" date="2007-10" db="EMBL/GenBank/DDBJ databases">
        <authorList>
            <person name="Myers G.S."/>
        </authorList>
    </citation>
    <scope>NUCLEOTIDE SEQUENCE [LARGE SCALE GENOMIC DNA]</scope>
</reference>
<proteinExistence type="predicted"/>
<sequence length="188" mass="21880">MNKSRLDKEDWAFFKEVMKDVKRTPTVHVNPKPKKNSPKRTRLIDFNDENRSNAFILRDPTELNITSDEPLFFNRPGVQNKRLKQLTRGDIRPSNCLDLHQMTVNQARFAVYHFLLQSQKYHYTCVRIIHGKGKFKSSGAKLKNHVYYWLPQISWVLAFSSAQARDGGTGAVYVLLRRIRASADLFRG</sequence>
<dbReference type="InterPro" id="IPR002625">
    <property type="entry name" value="Smr_dom"/>
</dbReference>
<protein>
    <submittedName>
        <fullName evidence="2">Smr protein/MutS2</fullName>
    </submittedName>
</protein>
<dbReference type="SMART" id="SM00463">
    <property type="entry name" value="SMR"/>
    <property type="match status" value="1"/>
</dbReference>
<comment type="caution">
    <text evidence="2">The sequence shown here is derived from an EMBL/GenBank/DDBJ whole genome shotgun (WGS) entry which is preliminary data.</text>
</comment>
<evidence type="ECO:0000313" key="3">
    <source>
        <dbReference type="Proteomes" id="UP000054075"/>
    </source>
</evidence>
<dbReference type="InterPro" id="IPR036063">
    <property type="entry name" value="Smr_dom_sf"/>
</dbReference>
<dbReference type="Pfam" id="PF01713">
    <property type="entry name" value="Smr"/>
    <property type="match status" value="1"/>
</dbReference>
<dbReference type="AlphaFoldDB" id="A8PP67"/>
<dbReference type="EMBL" id="AAQJ02000001">
    <property type="protein sequence ID" value="EDP46529.1"/>
    <property type="molecule type" value="Genomic_DNA"/>
</dbReference>
<accession>A8PP67</accession>
<organism evidence="2 3">
    <name type="scientific">Rickettsiella grylli</name>
    <dbReference type="NCBI Taxonomy" id="59196"/>
    <lineage>
        <taxon>Bacteria</taxon>
        <taxon>Pseudomonadati</taxon>
        <taxon>Pseudomonadota</taxon>
        <taxon>Gammaproteobacteria</taxon>
        <taxon>Legionellales</taxon>
        <taxon>Coxiellaceae</taxon>
        <taxon>Rickettsiella</taxon>
    </lineage>
</organism>
<evidence type="ECO:0000259" key="1">
    <source>
        <dbReference type="PROSITE" id="PS50828"/>
    </source>
</evidence>
<name>A8PP67_9COXI</name>
<gene>
    <name evidence="2" type="ORF">RICGR_1214</name>
</gene>
<dbReference type="RefSeq" id="WP_006035503.1">
    <property type="nucleotide sequence ID" value="NZ_AAQJ02000001.1"/>
</dbReference>
<dbReference type="PANTHER" id="PTHR35562">
    <property type="entry name" value="DNA ENDONUCLEASE SMRA-RELATED"/>
    <property type="match status" value="1"/>
</dbReference>
<reference evidence="2" key="1">
    <citation type="submission" date="2006-04" db="EMBL/GenBank/DDBJ databases">
        <authorList>
            <person name="Seshadri R."/>
            <person name="Federici B.A."/>
        </authorList>
    </citation>
    <scope>NUCLEOTIDE SEQUENCE [LARGE SCALE GENOMIC DNA]</scope>
</reference>
<dbReference type="PANTHER" id="PTHR35562:SF2">
    <property type="entry name" value="DNA ENDONUCLEASE SMRA-RELATED"/>
    <property type="match status" value="1"/>
</dbReference>
<dbReference type="SUPFAM" id="SSF160443">
    <property type="entry name" value="SMR domain-like"/>
    <property type="match status" value="1"/>
</dbReference>
<feature type="domain" description="Smr" evidence="1">
    <location>
        <begin position="97"/>
        <end position="177"/>
    </location>
</feature>
<dbReference type="STRING" id="59196.RICGR_1214"/>
<evidence type="ECO:0000313" key="2">
    <source>
        <dbReference type="EMBL" id="EDP46529.1"/>
    </source>
</evidence>
<dbReference type="PROSITE" id="PS50828">
    <property type="entry name" value="SMR"/>
    <property type="match status" value="1"/>
</dbReference>